<protein>
    <submittedName>
        <fullName evidence="1">Uncharacterized protein</fullName>
    </submittedName>
</protein>
<sequence>MPDALPDATVPNFYRVLDHHCAAEDGNGLLGFSVMPRDTLARVWEERGGHSTS</sequence>
<gene>
    <name evidence="1" type="ORF">EXN66_Car019404</name>
</gene>
<dbReference type="EMBL" id="CM015730">
    <property type="protein sequence ID" value="KAF3703716.1"/>
    <property type="molecule type" value="Genomic_DNA"/>
</dbReference>
<organism evidence="1 2">
    <name type="scientific">Channa argus</name>
    <name type="common">Northern snakehead</name>
    <name type="synonym">Ophicephalus argus</name>
    <dbReference type="NCBI Taxonomy" id="215402"/>
    <lineage>
        <taxon>Eukaryota</taxon>
        <taxon>Metazoa</taxon>
        <taxon>Chordata</taxon>
        <taxon>Craniata</taxon>
        <taxon>Vertebrata</taxon>
        <taxon>Euteleostomi</taxon>
        <taxon>Actinopterygii</taxon>
        <taxon>Neopterygii</taxon>
        <taxon>Teleostei</taxon>
        <taxon>Neoteleostei</taxon>
        <taxon>Acanthomorphata</taxon>
        <taxon>Anabantaria</taxon>
        <taxon>Anabantiformes</taxon>
        <taxon>Channoidei</taxon>
        <taxon>Channidae</taxon>
        <taxon>Channa</taxon>
    </lineage>
</organism>
<proteinExistence type="predicted"/>
<name>A0A6G1QNR0_CHAAH</name>
<keyword evidence="2" id="KW-1185">Reference proteome</keyword>
<dbReference type="Proteomes" id="UP000503349">
    <property type="component" value="Chromosome 19"/>
</dbReference>
<reference evidence="2" key="2">
    <citation type="submission" date="2019-02" db="EMBL/GenBank/DDBJ databases">
        <title>Opniocepnalus argus Var Kimnra genome.</title>
        <authorList>
            <person name="Zhou C."/>
            <person name="Xiao S."/>
        </authorList>
    </citation>
    <scope>NUCLEOTIDE SEQUENCE [LARGE SCALE GENOMIC DNA]</scope>
</reference>
<dbReference type="AlphaFoldDB" id="A0A6G1QNR0"/>
<evidence type="ECO:0000313" key="1">
    <source>
        <dbReference type="EMBL" id="KAF3703716.1"/>
    </source>
</evidence>
<accession>A0A6G1QNR0</accession>
<reference evidence="1 2" key="1">
    <citation type="submission" date="2019-02" db="EMBL/GenBank/DDBJ databases">
        <title>Opniocepnalus argus genome.</title>
        <authorList>
            <person name="Zhou C."/>
            <person name="Xiao S."/>
        </authorList>
    </citation>
    <scope>NUCLEOTIDE SEQUENCE [LARGE SCALE GENOMIC DNA]</scope>
    <source>
        <strain evidence="1">OARG1902GOOAL</strain>
        <tissue evidence="1">Muscle</tissue>
    </source>
</reference>
<evidence type="ECO:0000313" key="2">
    <source>
        <dbReference type="Proteomes" id="UP000503349"/>
    </source>
</evidence>